<dbReference type="AlphaFoldDB" id="A0A5S6QVD2"/>
<reference evidence="4" key="1">
    <citation type="submission" date="2019-12" db="UniProtKB">
        <authorList>
            <consortium name="WormBaseParasite"/>
        </authorList>
    </citation>
    <scope>IDENTIFICATION</scope>
</reference>
<evidence type="ECO:0000313" key="4">
    <source>
        <dbReference type="WBParaSite" id="TMUE_3000011094.1"/>
    </source>
</evidence>
<dbReference type="InterPro" id="IPR027986">
    <property type="entry name" value="TCAIM"/>
</dbReference>
<sequence>MCLLFRHFNILSPVATDGCVGLLLKRTHAEDLQLSSALRSFYFRVHPDFFTRHPRMRATNEESLKVLQQYYLNLQRVGHSPTPTKGLKFFVRSVGTTRDAFREISVDLVGTDPRLLAKSLLSKCNLPDCIRPASPISTRKRSNKSLTDWIGKLAAQADQQIKRAEMANGVVARLTARMCSMYKLNGILWSDHFSRELFLPSLHSLLRALECFPEVVPSLRGWNLMFGKGNCISADGTVVLNPLDVSERWLGVLVSLAHCGNLSSRVATTVQEVSICLSGLNVLIPKGRCVFSWLDQCSQLVDTFKRSTVKVCYDRRYRLLNALLLGDSACDVCVTAAGLLMIPCGVSPTAMQVFLKCNVDQALDAQFRFRAATEEVERLRRRIIDKYSLRVLTVDDSGKLDVLIASLHRLLHTGEAATDCLRGRQLHLAGSVYSVLRDGRIVVPLDWQ</sequence>
<feature type="domain" description="DUF4460" evidence="1">
    <location>
        <begin position="30"/>
        <end position="126"/>
    </location>
</feature>
<keyword evidence="3" id="KW-1185">Reference proteome</keyword>
<dbReference type="InterPro" id="IPR027989">
    <property type="entry name" value="DUF4461"/>
</dbReference>
<organism evidence="3 4">
    <name type="scientific">Trichuris muris</name>
    <name type="common">Mouse whipworm</name>
    <dbReference type="NCBI Taxonomy" id="70415"/>
    <lineage>
        <taxon>Eukaryota</taxon>
        <taxon>Metazoa</taxon>
        <taxon>Ecdysozoa</taxon>
        <taxon>Nematoda</taxon>
        <taxon>Enoplea</taxon>
        <taxon>Dorylaimia</taxon>
        <taxon>Trichinellida</taxon>
        <taxon>Trichuridae</taxon>
        <taxon>Trichuris</taxon>
    </lineage>
</organism>
<dbReference type="Proteomes" id="UP000046395">
    <property type="component" value="Unassembled WGS sequence"/>
</dbReference>
<dbReference type="InterPro" id="IPR028031">
    <property type="entry name" value="DUF4460"/>
</dbReference>
<dbReference type="PANTHER" id="PTHR31596:SF1">
    <property type="entry name" value="T-CELL ACTIVATION INHIBITOR, MITOCHONDRIAL"/>
    <property type="match status" value="1"/>
</dbReference>
<evidence type="ECO:0000259" key="1">
    <source>
        <dbReference type="Pfam" id="PF14687"/>
    </source>
</evidence>
<accession>A0A5S6QVD2</accession>
<evidence type="ECO:0000313" key="3">
    <source>
        <dbReference type="Proteomes" id="UP000046395"/>
    </source>
</evidence>
<dbReference type="Pfam" id="PF14687">
    <property type="entry name" value="DUF4460"/>
    <property type="match status" value="1"/>
</dbReference>
<name>A0A5S6QVD2_TRIMR</name>
<dbReference type="WBParaSite" id="TMUE_3000011094.1">
    <property type="protein sequence ID" value="TMUE_3000011094.1"/>
    <property type="gene ID" value="WBGene00293404"/>
</dbReference>
<dbReference type="PANTHER" id="PTHR31596">
    <property type="entry name" value="T-CELL ACTIVATION INHIBITOR, MITOCHONDRIAL"/>
    <property type="match status" value="1"/>
</dbReference>
<evidence type="ECO:0000259" key="2">
    <source>
        <dbReference type="Pfam" id="PF14688"/>
    </source>
</evidence>
<feature type="domain" description="DUF4461" evidence="2">
    <location>
        <begin position="145"/>
        <end position="448"/>
    </location>
</feature>
<proteinExistence type="predicted"/>
<dbReference type="GO" id="GO:0005739">
    <property type="term" value="C:mitochondrion"/>
    <property type="evidence" value="ECO:0007669"/>
    <property type="project" value="TreeGrafter"/>
</dbReference>
<dbReference type="Pfam" id="PF14688">
    <property type="entry name" value="DUF4461"/>
    <property type="match status" value="1"/>
</dbReference>
<protein>
    <submittedName>
        <fullName evidence="4">DUF4460 domain-containing protein</fullName>
    </submittedName>
</protein>